<evidence type="ECO:0000256" key="1">
    <source>
        <dbReference type="ARBA" id="ARBA00022801"/>
    </source>
</evidence>
<dbReference type="Pfam" id="PF04203">
    <property type="entry name" value="Sortase"/>
    <property type="match status" value="1"/>
</dbReference>
<evidence type="ECO:0000313" key="5">
    <source>
        <dbReference type="Proteomes" id="UP000190814"/>
    </source>
</evidence>
<dbReference type="Proteomes" id="UP000190814">
    <property type="component" value="Unassembled WGS sequence"/>
</dbReference>
<evidence type="ECO:0000256" key="3">
    <source>
        <dbReference type="SAM" id="Phobius"/>
    </source>
</evidence>
<gene>
    <name evidence="4" type="ORF">SAMN02745111_01916</name>
</gene>
<keyword evidence="3" id="KW-0472">Membrane</keyword>
<dbReference type="EMBL" id="FUXZ01000012">
    <property type="protein sequence ID" value="SKA69808.1"/>
    <property type="molecule type" value="Genomic_DNA"/>
</dbReference>
<keyword evidence="3" id="KW-1133">Transmembrane helix</keyword>
<evidence type="ECO:0000313" key="4">
    <source>
        <dbReference type="EMBL" id="SKA69808.1"/>
    </source>
</evidence>
<feature type="active site" description="Acyl-thioester intermediate" evidence="2">
    <location>
        <position position="188"/>
    </location>
</feature>
<keyword evidence="1" id="KW-0378">Hydrolase</keyword>
<dbReference type="InterPro" id="IPR005754">
    <property type="entry name" value="Sortase"/>
</dbReference>
<protein>
    <submittedName>
        <fullName evidence="4">Sortase A</fullName>
    </submittedName>
</protein>
<dbReference type="AlphaFoldDB" id="A0A1T4VYD9"/>
<dbReference type="OrthoDB" id="2328774at2"/>
<feature type="transmembrane region" description="Helical" evidence="3">
    <location>
        <begin position="6"/>
        <end position="31"/>
    </location>
</feature>
<dbReference type="InterPro" id="IPR023365">
    <property type="entry name" value="Sortase_dom-sf"/>
</dbReference>
<name>A0A1T4VYD9_9FIRM</name>
<dbReference type="STRING" id="39495.SAMN02745111_01916"/>
<dbReference type="RefSeq" id="WP_159444359.1">
    <property type="nucleotide sequence ID" value="NZ_FUXZ01000012.1"/>
</dbReference>
<evidence type="ECO:0000256" key="2">
    <source>
        <dbReference type="PIRSR" id="PIRSR605754-1"/>
    </source>
</evidence>
<sequence>MNKRKVYGRIIILLGVIFILVAVGIVGFNIYTQMEGEKQRVQVMEQLETKITENKDNPKPNETIVDEKERTVNDCVIIDGVAYIGYISIPSLDIKLPVSKDWNDGLLNVGACRYKGSSYQDDLVICAHNYFSYFAKIYKLASGDEVVFTDVYDESITYEVSNQEVIDGNDKDEMVKNVNDWDLTMFTCTFSGRTRQTVRCVRKINKSE</sequence>
<dbReference type="NCBIfam" id="TIGR01076">
    <property type="entry name" value="sortase_fam"/>
    <property type="match status" value="1"/>
</dbReference>
<dbReference type="CDD" id="cd00004">
    <property type="entry name" value="Sortase"/>
    <property type="match status" value="1"/>
</dbReference>
<keyword evidence="3" id="KW-0812">Transmembrane</keyword>
<dbReference type="SUPFAM" id="SSF63817">
    <property type="entry name" value="Sortase"/>
    <property type="match status" value="1"/>
</dbReference>
<organism evidence="4 5">
    <name type="scientific">Eubacterium uniforme</name>
    <dbReference type="NCBI Taxonomy" id="39495"/>
    <lineage>
        <taxon>Bacteria</taxon>
        <taxon>Bacillati</taxon>
        <taxon>Bacillota</taxon>
        <taxon>Clostridia</taxon>
        <taxon>Eubacteriales</taxon>
        <taxon>Eubacteriaceae</taxon>
        <taxon>Eubacterium</taxon>
    </lineage>
</organism>
<reference evidence="4 5" key="1">
    <citation type="submission" date="2017-02" db="EMBL/GenBank/DDBJ databases">
        <authorList>
            <person name="Peterson S.W."/>
        </authorList>
    </citation>
    <scope>NUCLEOTIDE SEQUENCE [LARGE SCALE GENOMIC DNA]</scope>
    <source>
        <strain evidence="4 5">ATCC 35992</strain>
    </source>
</reference>
<dbReference type="GO" id="GO:0016787">
    <property type="term" value="F:hydrolase activity"/>
    <property type="evidence" value="ECO:0007669"/>
    <property type="project" value="UniProtKB-KW"/>
</dbReference>
<proteinExistence type="predicted"/>
<feature type="active site" description="Proton donor/acceptor" evidence="2">
    <location>
        <position position="128"/>
    </location>
</feature>
<accession>A0A1T4VYD9</accession>
<keyword evidence="5" id="KW-1185">Reference proteome</keyword>
<dbReference type="Gene3D" id="2.40.260.10">
    <property type="entry name" value="Sortase"/>
    <property type="match status" value="1"/>
</dbReference>